<dbReference type="PANTHER" id="PTHR47976">
    <property type="entry name" value="G-TYPE LECTIN S-RECEPTOR-LIKE SERINE/THREONINE-PROTEIN KINASE SD2-5"/>
    <property type="match status" value="1"/>
</dbReference>
<keyword evidence="14" id="KW-0675">Receptor</keyword>
<dbReference type="SMART" id="SM00220">
    <property type="entry name" value="S_TKc"/>
    <property type="match status" value="1"/>
</dbReference>
<dbReference type="InterPro" id="IPR008271">
    <property type="entry name" value="Ser/Thr_kinase_AS"/>
</dbReference>
<keyword evidence="10 18" id="KW-0067">ATP-binding</keyword>
<evidence type="ECO:0000256" key="5">
    <source>
        <dbReference type="ARBA" id="ARBA00022692"/>
    </source>
</evidence>
<dbReference type="InterPro" id="IPR017441">
    <property type="entry name" value="Protein_kinase_ATP_BS"/>
</dbReference>
<evidence type="ECO:0000256" key="2">
    <source>
        <dbReference type="ARBA" id="ARBA00022527"/>
    </source>
</evidence>
<keyword evidence="3" id="KW-0245">EGF-like domain</keyword>
<dbReference type="GO" id="GO:0030246">
    <property type="term" value="F:carbohydrate binding"/>
    <property type="evidence" value="ECO:0007669"/>
    <property type="project" value="UniProtKB-KW"/>
</dbReference>
<comment type="similarity">
    <text evidence="18">Belongs to the protein kinase superfamily. Ser/Thr protein kinase family.</text>
</comment>
<evidence type="ECO:0000256" key="20">
    <source>
        <dbReference type="SAM" id="Phobius"/>
    </source>
</evidence>
<comment type="catalytic activity">
    <reaction evidence="17 18">
        <text>L-seryl-[protein] + ATP = O-phospho-L-seryl-[protein] + ADP + H(+)</text>
        <dbReference type="Rhea" id="RHEA:17989"/>
        <dbReference type="Rhea" id="RHEA-COMP:9863"/>
        <dbReference type="Rhea" id="RHEA-COMP:11604"/>
        <dbReference type="ChEBI" id="CHEBI:15378"/>
        <dbReference type="ChEBI" id="CHEBI:29999"/>
        <dbReference type="ChEBI" id="CHEBI:30616"/>
        <dbReference type="ChEBI" id="CHEBI:83421"/>
        <dbReference type="ChEBI" id="CHEBI:456216"/>
        <dbReference type="EC" id="2.7.11.1"/>
    </reaction>
</comment>
<dbReference type="InterPro" id="IPR051343">
    <property type="entry name" value="G-type_lectin_kinases/EP1-like"/>
</dbReference>
<keyword evidence="2 18" id="KW-0723">Serine/threonine-protein kinase</keyword>
<sequence>MVIAMAYPLFLVFILLPFCSVAQTNGNIAVGASLSATDKGTSSWVSPSGDFAFGFRQLENKDLFLVSIWYDKIPDRTIVWYANGDNPAPKGSKLELTADRGLVLNGKEIWKSDYSIGVVAFGFMNDTGNFVLANQNSEKIWESFSEPTDTLLPAQKMSRGGVLSSRLTDTNFSRGRFRLRLLTDGNLVLNTNNLLTNFDYDAYYRSDTADSDPSNSGYQLVFNESGSMYILRSNSGRLYIVSDGQVPAAGTNFYYRATLNFDGVFVMYYHPKTSTSPNNGSWSVVKYIPENICLSLPGLIGSGVCGYNSICRLGRDQRPRCECPPGFSLLDPNDKYGSCKPDFIQSCEEDGEPGVYGFEELTDTGWPNNEYDKLKNYDAEDCNKSCLHDCFCVVATLRDGACWKKRLPLSNGRVDNNLPGKAFIKIRKGDFPTQNSCLPIPDKRKNQNQKQDTSILVLSVLLGSSVFVNFILVAVVCLGFFFIYRQKITRKPHGHAQSVVKTNLRFFTYKELVEATNDFKEELGRGSFGIVYKGVIDMGCREVVAVKKLDRVIQDAEREFRTEVDVIGQTHHKNLVRLLGFCDEGPHRLLVYEFLSNGSLASFLFGVAKPSWKGRTQIAFGIARGLLYLHEECSTQIIHCDIKPQNILLDDYHNARISDFGLAKLLMMDQSQTQTGIRGTKGYVAPEWFRNLPITAKVDVYSFGVLLLEIICCRRNIEMEHGEAETAVLTYWAYDCYREGTLDALVEYDTEAIDLERFVMVAIWCIQDVPSLRPVMKKVIQMLEGVVEVPVPPCPSLFSASC</sequence>
<feature type="domain" description="Bulb-type lectin" evidence="23">
    <location>
        <begin position="25"/>
        <end position="145"/>
    </location>
</feature>
<dbReference type="InterPro" id="IPR036426">
    <property type="entry name" value="Bulb-type_lectin_dom_sf"/>
</dbReference>
<keyword evidence="4 18" id="KW-0808">Transferase</keyword>
<dbReference type="GO" id="GO:0004674">
    <property type="term" value="F:protein serine/threonine kinase activity"/>
    <property type="evidence" value="ECO:0007669"/>
    <property type="project" value="UniProtKB-KW"/>
</dbReference>
<keyword evidence="8 18" id="KW-0547">Nucleotide-binding</keyword>
<evidence type="ECO:0000256" key="10">
    <source>
        <dbReference type="ARBA" id="ARBA00022840"/>
    </source>
</evidence>
<dbReference type="SUPFAM" id="SSF51110">
    <property type="entry name" value="alpha-D-mannose-specific plant lectins"/>
    <property type="match status" value="1"/>
</dbReference>
<dbReference type="PROSITE" id="PS50011">
    <property type="entry name" value="PROTEIN_KINASE_DOM"/>
    <property type="match status" value="1"/>
</dbReference>
<keyword evidence="9 18" id="KW-0418">Kinase</keyword>
<dbReference type="InterPro" id="IPR000719">
    <property type="entry name" value="Prot_kinase_dom"/>
</dbReference>
<evidence type="ECO:0000256" key="14">
    <source>
        <dbReference type="ARBA" id="ARBA00023170"/>
    </source>
</evidence>
<dbReference type="CDD" id="cd01098">
    <property type="entry name" value="PAN_AP_plant"/>
    <property type="match status" value="1"/>
</dbReference>
<evidence type="ECO:0000256" key="13">
    <source>
        <dbReference type="ARBA" id="ARBA00023157"/>
    </source>
</evidence>
<dbReference type="InterPro" id="IPR001480">
    <property type="entry name" value="Bulb-type_lectin_dom"/>
</dbReference>
<evidence type="ECO:0000259" key="23">
    <source>
        <dbReference type="PROSITE" id="PS50927"/>
    </source>
</evidence>
<evidence type="ECO:0000256" key="18">
    <source>
        <dbReference type="PIRNR" id="PIRNR000641"/>
    </source>
</evidence>
<dbReference type="EMBL" id="GHES01006537">
    <property type="protein sequence ID" value="MPA37096.1"/>
    <property type="molecule type" value="Transcribed_RNA"/>
</dbReference>
<evidence type="ECO:0000313" key="24">
    <source>
        <dbReference type="EMBL" id="MPA37096.1"/>
    </source>
</evidence>
<dbReference type="InterPro" id="IPR024171">
    <property type="entry name" value="SRK-like_kinase"/>
</dbReference>
<dbReference type="PIRSF" id="PIRSF000641">
    <property type="entry name" value="SRK"/>
    <property type="match status" value="1"/>
</dbReference>
<keyword evidence="11 20" id="KW-1133">Transmembrane helix</keyword>
<keyword evidence="5 20" id="KW-0812">Transmembrane</keyword>
<dbReference type="PROSITE" id="PS50927">
    <property type="entry name" value="BULB_LECTIN"/>
    <property type="match status" value="1"/>
</dbReference>
<dbReference type="SUPFAM" id="SSF56112">
    <property type="entry name" value="Protein kinase-like (PK-like)"/>
    <property type="match status" value="1"/>
</dbReference>
<comment type="catalytic activity">
    <reaction evidence="16 18">
        <text>L-threonyl-[protein] + ATP = O-phospho-L-threonyl-[protein] + ADP + H(+)</text>
        <dbReference type="Rhea" id="RHEA:46608"/>
        <dbReference type="Rhea" id="RHEA-COMP:11060"/>
        <dbReference type="Rhea" id="RHEA-COMP:11605"/>
        <dbReference type="ChEBI" id="CHEBI:15378"/>
        <dbReference type="ChEBI" id="CHEBI:30013"/>
        <dbReference type="ChEBI" id="CHEBI:30616"/>
        <dbReference type="ChEBI" id="CHEBI:61977"/>
        <dbReference type="ChEBI" id="CHEBI:456216"/>
        <dbReference type="EC" id="2.7.11.1"/>
    </reaction>
</comment>
<comment type="subcellular location">
    <subcellularLocation>
        <location evidence="1">Membrane</location>
        <topology evidence="1">Single-pass type I membrane protein</topology>
    </subcellularLocation>
</comment>
<keyword evidence="6 21" id="KW-0732">Signal</keyword>
<gene>
    <name evidence="24" type="ORF">Din_006537</name>
</gene>
<keyword evidence="12 20" id="KW-0472">Membrane</keyword>
<feature type="chain" id="PRO_5022989140" description="Receptor-like serine/threonine-protein kinase" evidence="21">
    <location>
        <begin position="25"/>
        <end position="802"/>
    </location>
</feature>
<organism evidence="24">
    <name type="scientific">Davidia involucrata</name>
    <name type="common">Dove tree</name>
    <dbReference type="NCBI Taxonomy" id="16924"/>
    <lineage>
        <taxon>Eukaryota</taxon>
        <taxon>Viridiplantae</taxon>
        <taxon>Streptophyta</taxon>
        <taxon>Embryophyta</taxon>
        <taxon>Tracheophyta</taxon>
        <taxon>Spermatophyta</taxon>
        <taxon>Magnoliopsida</taxon>
        <taxon>eudicotyledons</taxon>
        <taxon>Gunneridae</taxon>
        <taxon>Pentapetalae</taxon>
        <taxon>asterids</taxon>
        <taxon>Cornales</taxon>
        <taxon>Nyssaceae</taxon>
        <taxon>Davidia</taxon>
    </lineage>
</organism>
<dbReference type="PROSITE" id="PS00108">
    <property type="entry name" value="PROTEIN_KINASE_ST"/>
    <property type="match status" value="1"/>
</dbReference>
<evidence type="ECO:0000256" key="8">
    <source>
        <dbReference type="ARBA" id="ARBA00022741"/>
    </source>
</evidence>
<accession>A0A5B6Z0S8</accession>
<dbReference type="Gene3D" id="1.10.510.10">
    <property type="entry name" value="Transferase(Phosphotransferase) domain 1"/>
    <property type="match status" value="1"/>
</dbReference>
<dbReference type="EC" id="2.7.11.1" evidence="18"/>
<feature type="signal peptide" evidence="21">
    <location>
        <begin position="1"/>
        <end position="24"/>
    </location>
</feature>
<proteinExistence type="inferred from homology"/>
<dbReference type="FunFam" id="2.90.10.10:FF:000013">
    <property type="entry name" value="G-type lectin S-receptor-like serine/threonine-protein kinase LECRK1"/>
    <property type="match status" value="1"/>
</dbReference>
<name>A0A5B6Z0S8_DAVIN</name>
<feature type="domain" description="Protein kinase" evidence="22">
    <location>
        <begin position="517"/>
        <end position="787"/>
    </location>
</feature>
<reference evidence="24" key="1">
    <citation type="submission" date="2019-08" db="EMBL/GenBank/DDBJ databases">
        <title>Reference gene set and small RNA set construction with multiple tissues from Davidia involucrata Baill.</title>
        <authorList>
            <person name="Yang H."/>
            <person name="Zhou C."/>
            <person name="Li G."/>
            <person name="Wang J."/>
            <person name="Gao P."/>
            <person name="Wang M."/>
            <person name="Wang R."/>
            <person name="Zhao Y."/>
        </authorList>
    </citation>
    <scope>NUCLEOTIDE SEQUENCE</scope>
    <source>
        <tissue evidence="24">Mixed with DoveR01_LX</tissue>
    </source>
</reference>
<evidence type="ECO:0000256" key="4">
    <source>
        <dbReference type="ARBA" id="ARBA00022679"/>
    </source>
</evidence>
<keyword evidence="15" id="KW-0325">Glycoprotein</keyword>
<keyword evidence="7" id="KW-0430">Lectin</keyword>
<protein>
    <recommendedName>
        <fullName evidence="18">Receptor-like serine/threonine-protein kinase</fullName>
        <ecNumber evidence="18">2.7.11.1</ecNumber>
    </recommendedName>
</protein>
<dbReference type="InterPro" id="IPR011009">
    <property type="entry name" value="Kinase-like_dom_sf"/>
</dbReference>
<evidence type="ECO:0000256" key="19">
    <source>
        <dbReference type="PROSITE-ProRule" id="PRU10141"/>
    </source>
</evidence>
<dbReference type="GO" id="GO:0016020">
    <property type="term" value="C:membrane"/>
    <property type="evidence" value="ECO:0007669"/>
    <property type="project" value="UniProtKB-SubCell"/>
</dbReference>
<dbReference type="PROSITE" id="PS00107">
    <property type="entry name" value="PROTEIN_KINASE_ATP"/>
    <property type="match status" value="1"/>
</dbReference>
<evidence type="ECO:0000256" key="17">
    <source>
        <dbReference type="ARBA" id="ARBA00048679"/>
    </source>
</evidence>
<evidence type="ECO:0000256" key="21">
    <source>
        <dbReference type="SAM" id="SignalP"/>
    </source>
</evidence>
<dbReference type="FunFam" id="3.30.200.20:FF:000059">
    <property type="entry name" value="S-receptor-like serine/threonine-protein kinase"/>
    <property type="match status" value="1"/>
</dbReference>
<keyword evidence="13" id="KW-1015">Disulfide bond</keyword>
<dbReference type="Pfam" id="PF01453">
    <property type="entry name" value="B_lectin"/>
    <property type="match status" value="1"/>
</dbReference>
<dbReference type="Gene3D" id="2.90.10.10">
    <property type="entry name" value="Bulb-type lectin domain"/>
    <property type="match status" value="2"/>
</dbReference>
<dbReference type="Gene3D" id="3.30.200.20">
    <property type="entry name" value="Phosphorylase Kinase, domain 1"/>
    <property type="match status" value="1"/>
</dbReference>
<evidence type="ECO:0000256" key="7">
    <source>
        <dbReference type="ARBA" id="ARBA00022734"/>
    </source>
</evidence>
<dbReference type="Pfam" id="PF00069">
    <property type="entry name" value="Pkinase"/>
    <property type="match status" value="1"/>
</dbReference>
<dbReference type="AlphaFoldDB" id="A0A5B6Z0S8"/>
<feature type="transmembrane region" description="Helical" evidence="20">
    <location>
        <begin position="455"/>
        <end position="484"/>
    </location>
</feature>
<dbReference type="PANTHER" id="PTHR47976:SF15">
    <property type="entry name" value="G-TYPE LECTIN S-RECEPTOR-LIKE SERINE_THREONINE-PROTEIN KINASE RLK1"/>
    <property type="match status" value="1"/>
</dbReference>
<dbReference type="FunFam" id="1.10.510.10:FF:000237">
    <property type="entry name" value="G-type lectin S-receptor-like serine/threonine-protein kinase"/>
    <property type="match status" value="1"/>
</dbReference>
<evidence type="ECO:0000256" key="6">
    <source>
        <dbReference type="ARBA" id="ARBA00022729"/>
    </source>
</evidence>
<evidence type="ECO:0000256" key="15">
    <source>
        <dbReference type="ARBA" id="ARBA00023180"/>
    </source>
</evidence>
<evidence type="ECO:0000256" key="9">
    <source>
        <dbReference type="ARBA" id="ARBA00022777"/>
    </source>
</evidence>
<evidence type="ECO:0000256" key="16">
    <source>
        <dbReference type="ARBA" id="ARBA00047899"/>
    </source>
</evidence>
<dbReference type="CDD" id="cd00028">
    <property type="entry name" value="B_lectin"/>
    <property type="match status" value="1"/>
</dbReference>
<evidence type="ECO:0000256" key="1">
    <source>
        <dbReference type="ARBA" id="ARBA00004479"/>
    </source>
</evidence>
<dbReference type="GO" id="GO:0106310">
    <property type="term" value="F:protein serine kinase activity"/>
    <property type="evidence" value="ECO:0007669"/>
    <property type="project" value="RHEA"/>
</dbReference>
<evidence type="ECO:0000256" key="11">
    <source>
        <dbReference type="ARBA" id="ARBA00022989"/>
    </source>
</evidence>
<dbReference type="GO" id="GO:0005524">
    <property type="term" value="F:ATP binding"/>
    <property type="evidence" value="ECO:0007669"/>
    <property type="project" value="UniProtKB-UniRule"/>
</dbReference>
<evidence type="ECO:0000256" key="12">
    <source>
        <dbReference type="ARBA" id="ARBA00023136"/>
    </source>
</evidence>
<dbReference type="SMART" id="SM00108">
    <property type="entry name" value="B_lectin"/>
    <property type="match status" value="1"/>
</dbReference>
<evidence type="ECO:0000259" key="22">
    <source>
        <dbReference type="PROSITE" id="PS50011"/>
    </source>
</evidence>
<evidence type="ECO:0000256" key="3">
    <source>
        <dbReference type="ARBA" id="ARBA00022536"/>
    </source>
</evidence>
<feature type="binding site" evidence="19">
    <location>
        <position position="548"/>
    </location>
    <ligand>
        <name>ATP</name>
        <dbReference type="ChEBI" id="CHEBI:30616"/>
    </ligand>
</feature>